<evidence type="ECO:0000313" key="3">
    <source>
        <dbReference type="Proteomes" id="UP000441772"/>
    </source>
</evidence>
<dbReference type="InterPro" id="IPR036388">
    <property type="entry name" value="WH-like_DNA-bd_sf"/>
</dbReference>
<proteinExistence type="predicted"/>
<dbReference type="GO" id="GO:0006355">
    <property type="term" value="P:regulation of DNA-templated transcription"/>
    <property type="evidence" value="ECO:0007669"/>
    <property type="project" value="InterPro"/>
</dbReference>
<dbReference type="Gene3D" id="1.10.10.10">
    <property type="entry name" value="Winged helix-like DNA-binding domain superfamily/Winged helix DNA-binding domain"/>
    <property type="match status" value="1"/>
</dbReference>
<keyword evidence="3" id="KW-1185">Reference proteome</keyword>
<gene>
    <name evidence="2" type="ORF">F7D09_0366</name>
</gene>
<reference evidence="2 3" key="1">
    <citation type="submission" date="2019-09" db="EMBL/GenBank/DDBJ databases">
        <title>Characterization of the phylogenetic diversity of two novel species belonging to the genus Bifidobacterium: Bifidobacterium cebidarum sp. nov. and Bifidobacterium leontopitheci sp. nov.</title>
        <authorList>
            <person name="Lugli G.A."/>
            <person name="Duranti S."/>
            <person name="Milani C."/>
            <person name="Turroni F."/>
            <person name="Ventura M."/>
        </authorList>
    </citation>
    <scope>NUCLEOTIDE SEQUENCE [LARGE SCALE GENOMIC DNA]</scope>
    <source>
        <strain evidence="2 3">LMG 31471</strain>
    </source>
</reference>
<dbReference type="Pfam" id="PF09339">
    <property type="entry name" value="HTH_IclR"/>
    <property type="match status" value="1"/>
</dbReference>
<feature type="domain" description="HTH iclR-type" evidence="1">
    <location>
        <begin position="351"/>
        <end position="394"/>
    </location>
</feature>
<dbReference type="InterPro" id="IPR036390">
    <property type="entry name" value="WH_DNA-bd_sf"/>
</dbReference>
<dbReference type="AlphaFoldDB" id="A0A6I1GHS1"/>
<dbReference type="InterPro" id="IPR038475">
    <property type="entry name" value="RecG_C_sf"/>
</dbReference>
<protein>
    <submittedName>
        <fullName evidence="2">Transcriptional regulator</fullName>
    </submittedName>
</protein>
<organism evidence="2 3">
    <name type="scientific">Bifidobacterium leontopitheci</name>
    <dbReference type="NCBI Taxonomy" id="2650774"/>
    <lineage>
        <taxon>Bacteria</taxon>
        <taxon>Bacillati</taxon>
        <taxon>Actinomycetota</taxon>
        <taxon>Actinomycetes</taxon>
        <taxon>Bifidobacteriales</taxon>
        <taxon>Bifidobacteriaceae</taxon>
        <taxon>Bifidobacterium</taxon>
    </lineage>
</organism>
<evidence type="ECO:0000313" key="2">
    <source>
        <dbReference type="EMBL" id="KAB7791200.1"/>
    </source>
</evidence>
<dbReference type="EMBL" id="WBVT01000003">
    <property type="protein sequence ID" value="KAB7791200.1"/>
    <property type="molecule type" value="Genomic_DNA"/>
</dbReference>
<evidence type="ECO:0000259" key="1">
    <source>
        <dbReference type="Pfam" id="PF09339"/>
    </source>
</evidence>
<dbReference type="PANTHER" id="PTHR30595">
    <property type="entry name" value="GLPR-RELATED TRANSCRIPTIONAL REPRESSOR"/>
    <property type="match status" value="1"/>
</dbReference>
<dbReference type="Proteomes" id="UP000441772">
    <property type="component" value="Unassembled WGS sequence"/>
</dbReference>
<dbReference type="SUPFAM" id="SSF46785">
    <property type="entry name" value="Winged helix' DNA-binding domain"/>
    <property type="match status" value="1"/>
</dbReference>
<dbReference type="PANTHER" id="PTHR30595:SF6">
    <property type="entry name" value="SCHLAFEN ALBA-2 DOMAIN-CONTAINING PROTEIN"/>
    <property type="match status" value="1"/>
</dbReference>
<dbReference type="Pfam" id="PF13749">
    <property type="entry name" value="HATPase_c_4"/>
    <property type="match status" value="1"/>
</dbReference>
<dbReference type="InterPro" id="IPR005471">
    <property type="entry name" value="Tscrpt_reg_IclR_N"/>
</dbReference>
<comment type="caution">
    <text evidence="2">The sequence shown here is derived from an EMBL/GenBank/DDBJ whole genome shotgun (WGS) entry which is preliminary data.</text>
</comment>
<dbReference type="Gene3D" id="3.30.565.60">
    <property type="match status" value="1"/>
</dbReference>
<sequence>MKTFISNHMMARTQSSSKFPAPNGKCVLFSPCRNPLTGTYRRNGEGDYHCSSDEYRAMIRDQGDEPIDGTVVEEMGLESIDIPTLNSYRNLLKAQRPGHPWLELPDDELLWRLGAARRLPGSRQLHPTRAGLLMFGDERYITEEFARYLLDFRLITDTATRRWDDRIMSADGTWPGNVFGFWTRVTPKLVDGLPMPFNLPNGIMRLDDTPLRKAIREAFANALGHADYFGGTGVVVIRHGNERIDFRNPGTLRLEQSLIERGGLSDARNPGIMKMFNLLGIGERAGSGFDTLRAGTRSENLSDPMLHEELNPDRVTLSMPITVVRKADAIHPNYDVPQTSSRMAQPRREQDVLHLLQSGQSMKAAEIASRLGVSSARVRVLLNSLMRQGKVDRQGSARQTSYRAIQE</sequence>
<dbReference type="GO" id="GO:0003677">
    <property type="term" value="F:DNA binding"/>
    <property type="evidence" value="ECO:0007669"/>
    <property type="project" value="InterPro"/>
</dbReference>
<name>A0A6I1GHS1_9BIFI</name>
<accession>A0A6I1GHS1</accession>